<sequence length="100" mass="11900">MNWEWWWHTVNQVPRWFPSAGVRCSARRHTSKSSAKWRECSRNTCRPESPETSLFHKEHTASPPSSSSSGLPTLMFPERLHNVYIADYFWLHVFLKCFFQ</sequence>
<organism evidence="1 2">
    <name type="scientific">Larimichthys crocea</name>
    <name type="common">Large yellow croaker</name>
    <name type="synonym">Pseudosciaena crocea</name>
    <dbReference type="NCBI Taxonomy" id="215358"/>
    <lineage>
        <taxon>Eukaryota</taxon>
        <taxon>Metazoa</taxon>
        <taxon>Chordata</taxon>
        <taxon>Craniata</taxon>
        <taxon>Vertebrata</taxon>
        <taxon>Euteleostomi</taxon>
        <taxon>Actinopterygii</taxon>
        <taxon>Neopterygii</taxon>
        <taxon>Teleostei</taxon>
        <taxon>Neoteleostei</taxon>
        <taxon>Acanthomorphata</taxon>
        <taxon>Eupercaria</taxon>
        <taxon>Sciaenidae</taxon>
        <taxon>Larimichthys</taxon>
    </lineage>
</organism>
<name>A0ACD3RUJ0_LARCR</name>
<keyword evidence="2" id="KW-1185">Reference proteome</keyword>
<dbReference type="EMBL" id="CM011674">
    <property type="protein sequence ID" value="TMS23115.1"/>
    <property type="molecule type" value="Genomic_DNA"/>
</dbReference>
<dbReference type="Proteomes" id="UP000793456">
    <property type="component" value="Chromosome I"/>
</dbReference>
<accession>A0ACD3RUJ0</accession>
<proteinExistence type="predicted"/>
<evidence type="ECO:0000313" key="2">
    <source>
        <dbReference type="Proteomes" id="UP000793456"/>
    </source>
</evidence>
<evidence type="ECO:0000313" key="1">
    <source>
        <dbReference type="EMBL" id="TMS23115.1"/>
    </source>
</evidence>
<comment type="caution">
    <text evidence="1">The sequence shown here is derived from an EMBL/GenBank/DDBJ whole genome shotgun (WGS) entry which is preliminary data.</text>
</comment>
<gene>
    <name evidence="1" type="ORF">E3U43_008421</name>
</gene>
<protein>
    <submittedName>
        <fullName evidence="1">Uncharacterized protein</fullName>
    </submittedName>
</protein>
<reference evidence="1" key="1">
    <citation type="submission" date="2018-11" db="EMBL/GenBank/DDBJ databases">
        <title>The sequence and de novo assembly of Larimichthys crocea genome using PacBio and Hi-C technologies.</title>
        <authorList>
            <person name="Xu P."/>
            <person name="Chen B."/>
            <person name="Zhou Z."/>
            <person name="Ke Q."/>
            <person name="Wu Y."/>
            <person name="Bai H."/>
            <person name="Pu F."/>
        </authorList>
    </citation>
    <scope>NUCLEOTIDE SEQUENCE</scope>
    <source>
        <tissue evidence="1">Muscle</tissue>
    </source>
</reference>